<gene>
    <name evidence="2" type="ORF">B296_00028430</name>
</gene>
<dbReference type="AlphaFoldDB" id="A0A427A1B5"/>
<proteinExistence type="predicted"/>
<dbReference type="PANTHER" id="PTHR33223">
    <property type="entry name" value="CCHC-TYPE DOMAIN-CONTAINING PROTEIN"/>
    <property type="match status" value="1"/>
</dbReference>
<evidence type="ECO:0000313" key="3">
    <source>
        <dbReference type="Proteomes" id="UP000287651"/>
    </source>
</evidence>
<dbReference type="Proteomes" id="UP000287651">
    <property type="component" value="Unassembled WGS sequence"/>
</dbReference>
<protein>
    <recommendedName>
        <fullName evidence="4">Retrotransposon gag domain-containing protein</fullName>
    </recommendedName>
</protein>
<organism evidence="2 3">
    <name type="scientific">Ensete ventricosum</name>
    <name type="common">Abyssinian banana</name>
    <name type="synonym">Musa ensete</name>
    <dbReference type="NCBI Taxonomy" id="4639"/>
    <lineage>
        <taxon>Eukaryota</taxon>
        <taxon>Viridiplantae</taxon>
        <taxon>Streptophyta</taxon>
        <taxon>Embryophyta</taxon>
        <taxon>Tracheophyta</taxon>
        <taxon>Spermatophyta</taxon>
        <taxon>Magnoliopsida</taxon>
        <taxon>Liliopsida</taxon>
        <taxon>Zingiberales</taxon>
        <taxon>Musaceae</taxon>
        <taxon>Ensete</taxon>
    </lineage>
</organism>
<dbReference type="EMBL" id="AMZH03004158">
    <property type="protein sequence ID" value="RRT70025.1"/>
    <property type="molecule type" value="Genomic_DNA"/>
</dbReference>
<feature type="compositionally biased region" description="Basic residues" evidence="1">
    <location>
        <begin position="92"/>
        <end position="109"/>
    </location>
</feature>
<feature type="region of interest" description="Disordered" evidence="1">
    <location>
        <begin position="87"/>
        <end position="116"/>
    </location>
</feature>
<evidence type="ECO:0000313" key="2">
    <source>
        <dbReference type="EMBL" id="RRT70025.1"/>
    </source>
</evidence>
<dbReference type="PANTHER" id="PTHR33223:SF10">
    <property type="entry name" value="AMINOTRANSFERASE-LIKE PLANT MOBILE DOMAIN-CONTAINING PROTEIN"/>
    <property type="match status" value="1"/>
</dbReference>
<feature type="region of interest" description="Disordered" evidence="1">
    <location>
        <begin position="228"/>
        <end position="247"/>
    </location>
</feature>
<sequence>MPTAASLLGMRQKEEEHLNQYLACFTDKIRAIPDAHPSLVILAFMIGIRPSRLFWLLVERHPMTIPEMLQRVNQYIAAEILVAEKREDQKRPRAKPSRGRPPRLPRRRTERGEQTIPWPPNIPLNSTWIEIFLQIREKGLLKTPNPMRSRVEDWDRRRYYRFYRDYGHDTKECYDLKNQIEDLIRRGHLDRYIMKPCEPSLSPKGPIERQVDIIVGGPAIGGVISSSQLARGQETSGATHENQGDAT</sequence>
<comment type="caution">
    <text evidence="2">The sequence shown here is derived from an EMBL/GenBank/DDBJ whole genome shotgun (WGS) entry which is preliminary data.</text>
</comment>
<reference evidence="2 3" key="1">
    <citation type="journal article" date="2014" name="Agronomy (Basel)">
        <title>A Draft Genome Sequence for Ensete ventricosum, the Drought-Tolerant Tree Against Hunger.</title>
        <authorList>
            <person name="Harrison J."/>
            <person name="Moore K.A."/>
            <person name="Paszkiewicz K."/>
            <person name="Jones T."/>
            <person name="Grant M."/>
            <person name="Ambacheew D."/>
            <person name="Muzemil S."/>
            <person name="Studholme D.J."/>
        </authorList>
    </citation>
    <scope>NUCLEOTIDE SEQUENCE [LARGE SCALE GENOMIC DNA]</scope>
</reference>
<accession>A0A427A1B5</accession>
<evidence type="ECO:0000256" key="1">
    <source>
        <dbReference type="SAM" id="MobiDB-lite"/>
    </source>
</evidence>
<name>A0A427A1B5_ENSVE</name>
<evidence type="ECO:0008006" key="4">
    <source>
        <dbReference type="Google" id="ProtNLM"/>
    </source>
</evidence>